<evidence type="ECO:0000256" key="1">
    <source>
        <dbReference type="SAM" id="MobiDB-lite"/>
    </source>
</evidence>
<dbReference type="Pfam" id="PF07707">
    <property type="entry name" value="BACK"/>
    <property type="match status" value="1"/>
</dbReference>
<dbReference type="InterPro" id="IPR000210">
    <property type="entry name" value="BTB/POZ_dom"/>
</dbReference>
<dbReference type="Gene3D" id="3.30.710.10">
    <property type="entry name" value="Potassium Channel Kv1.1, Chain A"/>
    <property type="match status" value="1"/>
</dbReference>
<dbReference type="InterPro" id="IPR011705">
    <property type="entry name" value="BACK"/>
</dbReference>
<dbReference type="PANTHER" id="PTHR45774:SF4">
    <property type="entry name" value="AXUNDEAD, ISOFORM F"/>
    <property type="match status" value="1"/>
</dbReference>
<evidence type="ECO:0000313" key="3">
    <source>
        <dbReference type="EMBL" id="JAS23121.1"/>
    </source>
</evidence>
<feature type="region of interest" description="Disordered" evidence="1">
    <location>
        <begin position="350"/>
        <end position="387"/>
    </location>
</feature>
<protein>
    <recommendedName>
        <fullName evidence="2">BTB domain-containing protein</fullName>
    </recommendedName>
</protein>
<dbReference type="PANTHER" id="PTHR45774">
    <property type="entry name" value="BTB/POZ DOMAIN-CONTAINING"/>
    <property type="match status" value="1"/>
</dbReference>
<accession>A0A1B6DBP6</accession>
<dbReference type="EMBL" id="GEDC01007091">
    <property type="protein sequence ID" value="JAS30207.1"/>
    <property type="molecule type" value="Transcribed_RNA"/>
</dbReference>
<feature type="domain" description="BTB" evidence="2">
    <location>
        <begin position="28"/>
        <end position="98"/>
    </location>
</feature>
<dbReference type="SMART" id="SM00225">
    <property type="entry name" value="BTB"/>
    <property type="match status" value="1"/>
</dbReference>
<reference evidence="3" key="1">
    <citation type="submission" date="2015-12" db="EMBL/GenBank/DDBJ databases">
        <title>De novo transcriptome assembly of four potential Pierce s Disease insect vectors from Arizona vineyards.</title>
        <authorList>
            <person name="Tassone E.E."/>
        </authorList>
    </citation>
    <scope>NUCLEOTIDE SEQUENCE</scope>
</reference>
<organism evidence="3">
    <name type="scientific">Clastoptera arizonana</name>
    <name type="common">Arizona spittle bug</name>
    <dbReference type="NCBI Taxonomy" id="38151"/>
    <lineage>
        <taxon>Eukaryota</taxon>
        <taxon>Metazoa</taxon>
        <taxon>Ecdysozoa</taxon>
        <taxon>Arthropoda</taxon>
        <taxon>Hexapoda</taxon>
        <taxon>Insecta</taxon>
        <taxon>Pterygota</taxon>
        <taxon>Neoptera</taxon>
        <taxon>Paraneoptera</taxon>
        <taxon>Hemiptera</taxon>
        <taxon>Auchenorrhyncha</taxon>
        <taxon>Cercopoidea</taxon>
        <taxon>Clastopteridae</taxon>
        <taxon>Clastoptera</taxon>
    </lineage>
</organism>
<dbReference type="GO" id="GO:0005829">
    <property type="term" value="C:cytosol"/>
    <property type="evidence" value="ECO:0007669"/>
    <property type="project" value="TreeGrafter"/>
</dbReference>
<gene>
    <name evidence="4" type="ORF">g.20375</name>
    <name evidence="3" type="ORF">g.20376</name>
</gene>
<dbReference type="SUPFAM" id="SSF54695">
    <property type="entry name" value="POZ domain"/>
    <property type="match status" value="1"/>
</dbReference>
<name>A0A1B6DBP6_9HEMI</name>
<proteinExistence type="predicted"/>
<evidence type="ECO:0000259" key="2">
    <source>
        <dbReference type="PROSITE" id="PS50097"/>
    </source>
</evidence>
<sequence>MCPNDNPFCNQLLLPKRLDSLFDNEAESDVTFLVGPEPETWRFPGHRAILADANPVFRAMLQGPLADSGPTVAIHDIDGRAFDLLLRFLYREDVHLQSVSTALATLYAAHKYLCAGLVRSCVAFLNENINISTVLEIYQHVRIYCNQEELIKRDRNLGLWIASAPPIDNERHNDRFSVGVDCDPNDNLETMTCLCSSLLHNCLYFIDSNADKVLAEESLEDLSSDALREISQRNTLMVSSEMILFSALERWCNRECKRCQMELSAENRRSVLGEELLFSVRYLLMNSQSFLSGPMQSGLLDQAESTVLMSYILHTPITTTAPSLKPDIIEIFRKPRRKPYTAPIIIKQKKKDKLTSNHGLKNTVNEKGEKVKKKKKEKKQKRKDIEGSPQKKMFGFMFLRAHGWCDCLYF</sequence>
<dbReference type="GO" id="GO:0022008">
    <property type="term" value="P:neurogenesis"/>
    <property type="evidence" value="ECO:0007669"/>
    <property type="project" value="TreeGrafter"/>
</dbReference>
<dbReference type="PROSITE" id="PS50097">
    <property type="entry name" value="BTB"/>
    <property type="match status" value="1"/>
</dbReference>
<dbReference type="EMBL" id="GEDC01014177">
    <property type="protein sequence ID" value="JAS23121.1"/>
    <property type="molecule type" value="Transcribed_RNA"/>
</dbReference>
<dbReference type="AlphaFoldDB" id="A0A1B6DBP6"/>
<feature type="compositionally biased region" description="Basic residues" evidence="1">
    <location>
        <begin position="370"/>
        <end position="382"/>
    </location>
</feature>
<dbReference type="Pfam" id="PF00651">
    <property type="entry name" value="BTB"/>
    <property type="match status" value="1"/>
</dbReference>
<evidence type="ECO:0000313" key="4">
    <source>
        <dbReference type="EMBL" id="JAS30207.1"/>
    </source>
</evidence>
<dbReference type="Gene3D" id="1.25.40.420">
    <property type="match status" value="1"/>
</dbReference>
<dbReference type="InterPro" id="IPR011333">
    <property type="entry name" value="SKP1/BTB/POZ_sf"/>
</dbReference>